<dbReference type="Gene3D" id="3.30.160.40">
    <property type="entry name" value="Porphobilinogen deaminase, C-terminal domain"/>
    <property type="match status" value="1"/>
</dbReference>
<dbReference type="SUPFAM" id="SSF54782">
    <property type="entry name" value="Porphobilinogen deaminase (hydroxymethylbilane synthase), C-terminal domain"/>
    <property type="match status" value="1"/>
</dbReference>
<comment type="similarity">
    <text evidence="3 8">Belongs to the HMBS family.</text>
</comment>
<dbReference type="InterPro" id="IPR036803">
    <property type="entry name" value="Porphobilinogen_deaminase_C_sf"/>
</dbReference>
<keyword evidence="6 8" id="KW-0627">Porphyrin biosynthesis</keyword>
<evidence type="ECO:0000313" key="11">
    <source>
        <dbReference type="EMBL" id="MFC3439962.1"/>
    </source>
</evidence>
<dbReference type="SUPFAM" id="SSF53850">
    <property type="entry name" value="Periplasmic binding protein-like II"/>
    <property type="match status" value="1"/>
</dbReference>
<sequence>MLFTERPLRLGTRGSPLALAQAHMTAQALRAVHGWGEDAIQIVTVQTSGDRIQDRALAEIGGKALWTKELDRALVDGEIDFSVHSMKDVETVRPAPFHIAAMLPRADVRDKLVGAASFDVLPANPLVGTSSPRRAAQVKRMRPDATITLFRGNVATRLAKLDAGEVHATLLAAAGLDRLDQSDVGALIAIDTMLPAPSQGAVGIETLADNRPVRDALAAINEADTYDAVMAERAVLRGLGGTCHSPIAALALVEGERLFLRAEIISPDGTETVREEARLARGDDLVAEAIGRTLLDRASPALRALFEE</sequence>
<dbReference type="InterPro" id="IPR022417">
    <property type="entry name" value="Porphobilin_deaminase_N"/>
</dbReference>
<dbReference type="Pfam" id="PF03900">
    <property type="entry name" value="Porphobil_deamC"/>
    <property type="match status" value="1"/>
</dbReference>
<feature type="modified residue" description="S-(dipyrrolylmethanemethyl)cysteine" evidence="8">
    <location>
        <position position="243"/>
    </location>
</feature>
<comment type="caution">
    <text evidence="11">The sequence shown here is derived from an EMBL/GenBank/DDBJ whole genome shotgun (WGS) entry which is preliminary data.</text>
</comment>
<evidence type="ECO:0000256" key="6">
    <source>
        <dbReference type="ARBA" id="ARBA00023244"/>
    </source>
</evidence>
<dbReference type="InterPro" id="IPR022418">
    <property type="entry name" value="Porphobilinogen_deaminase_C"/>
</dbReference>
<dbReference type="RefSeq" id="WP_380792650.1">
    <property type="nucleotide sequence ID" value="NZ_JBHRVU010000004.1"/>
</dbReference>
<comment type="subunit">
    <text evidence="4 8">Monomer.</text>
</comment>
<feature type="domain" description="Porphobilinogen deaminase C-terminal" evidence="10">
    <location>
        <begin position="228"/>
        <end position="295"/>
    </location>
</feature>
<keyword evidence="5 8" id="KW-0808">Transferase</keyword>
<comment type="miscellaneous">
    <text evidence="8">The porphobilinogen subunits are added to the dipyrromethane group.</text>
</comment>
<evidence type="ECO:0000256" key="2">
    <source>
        <dbReference type="ARBA" id="ARBA00004735"/>
    </source>
</evidence>
<dbReference type="Pfam" id="PF01379">
    <property type="entry name" value="Porphobil_deam"/>
    <property type="match status" value="1"/>
</dbReference>
<evidence type="ECO:0000256" key="8">
    <source>
        <dbReference type="HAMAP-Rule" id="MF_00260"/>
    </source>
</evidence>
<dbReference type="EC" id="2.5.1.61" evidence="8"/>
<evidence type="ECO:0000313" key="12">
    <source>
        <dbReference type="Proteomes" id="UP001595681"/>
    </source>
</evidence>
<dbReference type="PRINTS" id="PR00151">
    <property type="entry name" value="PORPHBDMNASE"/>
</dbReference>
<dbReference type="HAMAP" id="MF_00260">
    <property type="entry name" value="Porphobil_deam"/>
    <property type="match status" value="1"/>
</dbReference>
<dbReference type="GO" id="GO:0004418">
    <property type="term" value="F:hydroxymethylbilane synthase activity"/>
    <property type="evidence" value="ECO:0007669"/>
    <property type="project" value="UniProtKB-EC"/>
</dbReference>
<evidence type="ECO:0000256" key="3">
    <source>
        <dbReference type="ARBA" id="ARBA00005638"/>
    </source>
</evidence>
<dbReference type="PANTHER" id="PTHR11557:SF0">
    <property type="entry name" value="PORPHOBILINOGEN DEAMINASE"/>
    <property type="match status" value="1"/>
</dbReference>
<dbReference type="PIRSF" id="PIRSF001438">
    <property type="entry name" value="4pyrrol_synth_OHMeBilane_synth"/>
    <property type="match status" value="1"/>
</dbReference>
<keyword evidence="12" id="KW-1185">Reference proteome</keyword>
<evidence type="ECO:0000259" key="9">
    <source>
        <dbReference type="Pfam" id="PF01379"/>
    </source>
</evidence>
<protein>
    <recommendedName>
        <fullName evidence="8">Porphobilinogen deaminase</fullName>
        <shortName evidence="8">PBG</shortName>
        <ecNumber evidence="8">2.5.1.61</ecNumber>
    </recommendedName>
    <alternativeName>
        <fullName evidence="8">Hydroxymethylbilane synthase</fullName>
        <shortName evidence="8">HMBS</shortName>
    </alternativeName>
    <alternativeName>
        <fullName evidence="8">Pre-uroporphyrinogen synthase</fullName>
    </alternativeName>
</protein>
<dbReference type="PANTHER" id="PTHR11557">
    <property type="entry name" value="PORPHOBILINOGEN DEAMINASE"/>
    <property type="match status" value="1"/>
</dbReference>
<gene>
    <name evidence="8 11" type="primary">hemC</name>
    <name evidence="11" type="ORF">ACFOKF_01910</name>
</gene>
<comment type="pathway">
    <text evidence="2">Porphyrin-containing compound metabolism; protoporphyrin-IX biosynthesis; coproporphyrinogen-III from 5-aminolevulinate: step 2/4.</text>
</comment>
<evidence type="ECO:0000256" key="7">
    <source>
        <dbReference type="ARBA" id="ARBA00048169"/>
    </source>
</evidence>
<dbReference type="EMBL" id="JBHRVU010000004">
    <property type="protein sequence ID" value="MFC3439962.1"/>
    <property type="molecule type" value="Genomic_DNA"/>
</dbReference>
<dbReference type="Proteomes" id="UP001595681">
    <property type="component" value="Unassembled WGS sequence"/>
</dbReference>
<comment type="cofactor">
    <cofactor evidence="8">
        <name>dipyrromethane</name>
        <dbReference type="ChEBI" id="CHEBI:60342"/>
    </cofactor>
    <text evidence="8">Binds 1 dipyrromethane group covalently.</text>
</comment>
<comment type="function">
    <text evidence="1 8">Tetrapolymerization of the monopyrrole PBG into the hydroxymethylbilane pre-uroporphyrinogen in several discrete steps.</text>
</comment>
<reference evidence="12" key="1">
    <citation type="journal article" date="2019" name="Int. J. Syst. Evol. Microbiol.">
        <title>The Global Catalogue of Microorganisms (GCM) 10K type strain sequencing project: providing services to taxonomists for standard genome sequencing and annotation.</title>
        <authorList>
            <consortium name="The Broad Institute Genomics Platform"/>
            <consortium name="The Broad Institute Genome Sequencing Center for Infectious Disease"/>
            <person name="Wu L."/>
            <person name="Ma J."/>
        </authorList>
    </citation>
    <scope>NUCLEOTIDE SEQUENCE [LARGE SCALE GENOMIC DNA]</scope>
    <source>
        <strain evidence="12">CCM 7491</strain>
    </source>
</reference>
<organism evidence="11 12">
    <name type="scientific">Sphingobium rhizovicinum</name>
    <dbReference type="NCBI Taxonomy" id="432308"/>
    <lineage>
        <taxon>Bacteria</taxon>
        <taxon>Pseudomonadati</taxon>
        <taxon>Pseudomonadota</taxon>
        <taxon>Alphaproteobacteria</taxon>
        <taxon>Sphingomonadales</taxon>
        <taxon>Sphingomonadaceae</taxon>
        <taxon>Sphingobium</taxon>
    </lineage>
</organism>
<proteinExistence type="inferred from homology"/>
<dbReference type="InterPro" id="IPR000860">
    <property type="entry name" value="HemC"/>
</dbReference>
<evidence type="ECO:0000256" key="4">
    <source>
        <dbReference type="ARBA" id="ARBA00011245"/>
    </source>
</evidence>
<comment type="catalytic activity">
    <reaction evidence="7 8">
        <text>4 porphobilinogen + H2O = hydroxymethylbilane + 4 NH4(+)</text>
        <dbReference type="Rhea" id="RHEA:13185"/>
        <dbReference type="ChEBI" id="CHEBI:15377"/>
        <dbReference type="ChEBI" id="CHEBI:28938"/>
        <dbReference type="ChEBI" id="CHEBI:57845"/>
        <dbReference type="ChEBI" id="CHEBI:58126"/>
        <dbReference type="EC" id="2.5.1.61"/>
    </reaction>
</comment>
<name>A0ABV7NBN2_9SPHN</name>
<dbReference type="NCBIfam" id="TIGR00212">
    <property type="entry name" value="hemC"/>
    <property type="match status" value="1"/>
</dbReference>
<evidence type="ECO:0000256" key="1">
    <source>
        <dbReference type="ARBA" id="ARBA00002869"/>
    </source>
</evidence>
<evidence type="ECO:0000256" key="5">
    <source>
        <dbReference type="ARBA" id="ARBA00022679"/>
    </source>
</evidence>
<evidence type="ECO:0000259" key="10">
    <source>
        <dbReference type="Pfam" id="PF03900"/>
    </source>
</evidence>
<feature type="domain" description="Porphobilinogen deaminase N-terminal" evidence="9">
    <location>
        <begin position="8"/>
        <end position="213"/>
    </location>
</feature>
<accession>A0ABV7NBN2</accession>
<dbReference type="Gene3D" id="3.40.190.10">
    <property type="entry name" value="Periplasmic binding protein-like II"/>
    <property type="match status" value="2"/>
</dbReference>